<dbReference type="EMBL" id="JADQDC010000001">
    <property type="protein sequence ID" value="MBF9149775.1"/>
    <property type="molecule type" value="Genomic_DNA"/>
</dbReference>
<reference evidence="2 3" key="1">
    <citation type="submission" date="2020-11" db="EMBL/GenBank/DDBJ databases">
        <title>The genome sequence of Novosphingobium sp. 1Y9A.</title>
        <authorList>
            <person name="Liu Y."/>
        </authorList>
    </citation>
    <scope>NUCLEOTIDE SEQUENCE [LARGE SCALE GENOMIC DNA]</scope>
    <source>
        <strain evidence="2 3">1Y9A</strain>
    </source>
</reference>
<dbReference type="Proteomes" id="UP000600799">
    <property type="component" value="Unassembled WGS sequence"/>
</dbReference>
<organism evidence="2 3">
    <name type="scientific">Novosphingobium jiangmenense</name>
    <dbReference type="NCBI Taxonomy" id="2791981"/>
    <lineage>
        <taxon>Bacteria</taxon>
        <taxon>Pseudomonadati</taxon>
        <taxon>Pseudomonadota</taxon>
        <taxon>Alphaproteobacteria</taxon>
        <taxon>Sphingomonadales</taxon>
        <taxon>Sphingomonadaceae</taxon>
        <taxon>Novosphingobium</taxon>
    </lineage>
</organism>
<keyword evidence="3" id="KW-1185">Reference proteome</keyword>
<comment type="caution">
    <text evidence="2">The sequence shown here is derived from an EMBL/GenBank/DDBJ whole genome shotgun (WGS) entry which is preliminary data.</text>
</comment>
<feature type="signal peptide" evidence="1">
    <location>
        <begin position="1"/>
        <end position="20"/>
    </location>
</feature>
<evidence type="ECO:0000256" key="1">
    <source>
        <dbReference type="SAM" id="SignalP"/>
    </source>
</evidence>
<accession>A0ABS0HBW3</accession>
<name>A0ABS0HBW3_9SPHN</name>
<feature type="chain" id="PRO_5047370012" evidence="1">
    <location>
        <begin position="21"/>
        <end position="105"/>
    </location>
</feature>
<protein>
    <submittedName>
        <fullName evidence="2">Uncharacterized protein</fullName>
    </submittedName>
</protein>
<evidence type="ECO:0000313" key="2">
    <source>
        <dbReference type="EMBL" id="MBF9149775.1"/>
    </source>
</evidence>
<proteinExistence type="predicted"/>
<sequence>MRTALVIALAATALPASAIAAEPAKPVATAPAAKAKYTTADTDIGTLLDDPAAKAIIDKYIPGMTSNEQIEMARSMTLKAVQAYAPDDVTDERLAKIDAEFASLK</sequence>
<keyword evidence="1" id="KW-0732">Signal</keyword>
<evidence type="ECO:0000313" key="3">
    <source>
        <dbReference type="Proteomes" id="UP000600799"/>
    </source>
</evidence>
<gene>
    <name evidence="2" type="ORF">I2488_02040</name>
</gene>